<sequence length="228" mass="25352">MSDVETPAAKPKSSWQNLLVDYGPLVIFIGVYKWSAPAESDPAGEIAAVINGTLAFMVAAVIALLVSKWKFGSVSPMLIFSTVLIVGFGALTIFFGDPLFIQVKPTIIYSILGAALLIGVWRGKSFLQILLQQAFEGVDEQGWLKLSRNWGLFFFFLAGVNEVLRYLYNFENGKFETYLWADFWVILPLTFLFTFSQIPMLLKHGFSLDGGEDEDEPEEQAPPPPPQS</sequence>
<proteinExistence type="inferred from homology"/>
<evidence type="ECO:0000256" key="4">
    <source>
        <dbReference type="ARBA" id="ARBA00023136"/>
    </source>
</evidence>
<dbReference type="GO" id="GO:0005886">
    <property type="term" value="C:plasma membrane"/>
    <property type="evidence" value="ECO:0007669"/>
    <property type="project" value="UniProtKB-SubCell"/>
</dbReference>
<feature type="transmembrane region" description="Helical" evidence="5">
    <location>
        <begin position="180"/>
        <end position="202"/>
    </location>
</feature>
<feature type="transmembrane region" description="Helical" evidence="5">
    <location>
        <begin position="46"/>
        <end position="66"/>
    </location>
</feature>
<evidence type="ECO:0000313" key="8">
    <source>
        <dbReference type="Proteomes" id="UP000546031"/>
    </source>
</evidence>
<dbReference type="PANTHER" id="PTHR36917:SF1">
    <property type="entry name" value="INNER MEMBRANE-SPANNING PROTEIN YCIB"/>
    <property type="match status" value="1"/>
</dbReference>
<evidence type="ECO:0000313" key="7">
    <source>
        <dbReference type="EMBL" id="NVE94394.1"/>
    </source>
</evidence>
<dbReference type="EMBL" id="JABWTA010000001">
    <property type="protein sequence ID" value="NVE94394.1"/>
    <property type="molecule type" value="Genomic_DNA"/>
</dbReference>
<reference evidence="7 8" key="1">
    <citation type="submission" date="2020-06" db="EMBL/GenBank/DDBJ databases">
        <title>Altererythrobacter lutimaris sp. nov., a marine bacterium isolated from a tidal flat.</title>
        <authorList>
            <person name="Kim D."/>
            <person name="Yoo Y."/>
            <person name="Kim J.-J."/>
        </authorList>
    </citation>
    <scope>NUCLEOTIDE SEQUENCE [LARGE SCALE GENOMIC DNA]</scope>
    <source>
        <strain evidence="7 8">JGD-16</strain>
    </source>
</reference>
<keyword evidence="8" id="KW-1185">Reference proteome</keyword>
<dbReference type="Pfam" id="PF04279">
    <property type="entry name" value="IspA"/>
    <property type="match status" value="1"/>
</dbReference>
<comment type="similarity">
    <text evidence="5">Belongs to the YciB family.</text>
</comment>
<keyword evidence="5" id="KW-0997">Cell inner membrane</keyword>
<dbReference type="HAMAP" id="MF_00189">
    <property type="entry name" value="YciB"/>
    <property type="match status" value="1"/>
</dbReference>
<comment type="caution">
    <text evidence="7">The sequence shown here is derived from an EMBL/GenBank/DDBJ whole genome shotgun (WGS) entry which is preliminary data.</text>
</comment>
<dbReference type="InterPro" id="IPR006008">
    <property type="entry name" value="YciB"/>
</dbReference>
<organism evidence="7 8">
    <name type="scientific">Altererythrobacter lutimaris</name>
    <dbReference type="NCBI Taxonomy" id="2743979"/>
    <lineage>
        <taxon>Bacteria</taxon>
        <taxon>Pseudomonadati</taxon>
        <taxon>Pseudomonadota</taxon>
        <taxon>Alphaproteobacteria</taxon>
        <taxon>Sphingomonadales</taxon>
        <taxon>Erythrobacteraceae</taxon>
        <taxon>Altererythrobacter</taxon>
    </lineage>
</organism>
<keyword evidence="3 5" id="KW-1133">Transmembrane helix</keyword>
<comment type="subcellular location">
    <subcellularLocation>
        <location evidence="5">Cell inner membrane</location>
        <topology evidence="5">Multi-pass membrane protein</topology>
    </subcellularLocation>
</comment>
<feature type="transmembrane region" description="Helical" evidence="5">
    <location>
        <begin position="78"/>
        <end position="101"/>
    </location>
</feature>
<keyword evidence="4 5" id="KW-0472">Membrane</keyword>
<evidence type="ECO:0000256" key="2">
    <source>
        <dbReference type="ARBA" id="ARBA00022692"/>
    </source>
</evidence>
<feature type="compositionally biased region" description="Acidic residues" evidence="6">
    <location>
        <begin position="210"/>
        <end position="219"/>
    </location>
</feature>
<feature type="transmembrane region" description="Helical" evidence="5">
    <location>
        <begin position="18"/>
        <end position="34"/>
    </location>
</feature>
<dbReference type="RefSeq" id="WP_176272675.1">
    <property type="nucleotide sequence ID" value="NZ_JABWTA010000001.1"/>
</dbReference>
<evidence type="ECO:0000256" key="3">
    <source>
        <dbReference type="ARBA" id="ARBA00022989"/>
    </source>
</evidence>
<keyword evidence="2 5" id="KW-0812">Transmembrane</keyword>
<protein>
    <recommendedName>
        <fullName evidence="5">Inner membrane-spanning protein YciB</fullName>
    </recommendedName>
</protein>
<name>A0A850H5A8_9SPHN</name>
<accession>A0A850H5A8</accession>
<dbReference type="AlphaFoldDB" id="A0A850H5A8"/>
<keyword evidence="1 5" id="KW-1003">Cell membrane</keyword>
<evidence type="ECO:0000256" key="6">
    <source>
        <dbReference type="SAM" id="MobiDB-lite"/>
    </source>
</evidence>
<evidence type="ECO:0000256" key="5">
    <source>
        <dbReference type="HAMAP-Rule" id="MF_00189"/>
    </source>
</evidence>
<feature type="region of interest" description="Disordered" evidence="6">
    <location>
        <begin position="209"/>
        <end position="228"/>
    </location>
</feature>
<gene>
    <name evidence="5" type="primary">yciB</name>
    <name evidence="7" type="ORF">HUO12_05715</name>
</gene>
<feature type="transmembrane region" description="Helical" evidence="5">
    <location>
        <begin position="107"/>
        <end position="123"/>
    </location>
</feature>
<dbReference type="PANTHER" id="PTHR36917">
    <property type="entry name" value="INTRACELLULAR SEPTATION PROTEIN A-RELATED"/>
    <property type="match status" value="1"/>
</dbReference>
<dbReference type="Proteomes" id="UP000546031">
    <property type="component" value="Unassembled WGS sequence"/>
</dbReference>
<comment type="function">
    <text evidence="5">Plays a role in cell envelope biogenesis, maintenance of cell envelope integrity and membrane homeostasis.</text>
</comment>
<evidence type="ECO:0000256" key="1">
    <source>
        <dbReference type="ARBA" id="ARBA00022475"/>
    </source>
</evidence>